<evidence type="ECO:0000313" key="5">
    <source>
        <dbReference type="EMBL" id="KRM26729.1"/>
    </source>
</evidence>
<keyword evidence="1" id="KW-0805">Transcription regulation</keyword>
<organism evidence="5 6">
    <name type="scientific">Limosilactobacillus panis DSM 6035</name>
    <dbReference type="NCBI Taxonomy" id="1423782"/>
    <lineage>
        <taxon>Bacteria</taxon>
        <taxon>Bacillati</taxon>
        <taxon>Bacillota</taxon>
        <taxon>Bacilli</taxon>
        <taxon>Lactobacillales</taxon>
        <taxon>Lactobacillaceae</taxon>
        <taxon>Limosilactobacillus</taxon>
    </lineage>
</organism>
<name>A0A0R1XFI8_9LACO</name>
<accession>A0A0R1XFI8</accession>
<dbReference type="Proteomes" id="UP000051412">
    <property type="component" value="Unassembled WGS sequence"/>
</dbReference>
<comment type="caution">
    <text evidence="5">The sequence shown here is derived from an EMBL/GenBank/DDBJ whole genome shotgun (WGS) entry which is preliminary data.</text>
</comment>
<gene>
    <name evidence="5" type="ORF">FD32_GL000318</name>
</gene>
<dbReference type="PROSITE" id="PS50949">
    <property type="entry name" value="HTH_GNTR"/>
    <property type="match status" value="1"/>
</dbReference>
<evidence type="ECO:0000256" key="2">
    <source>
        <dbReference type="ARBA" id="ARBA00023125"/>
    </source>
</evidence>
<proteinExistence type="predicted"/>
<keyword evidence="3" id="KW-0804">Transcription</keyword>
<reference evidence="5 6" key="1">
    <citation type="journal article" date="2015" name="Genome Announc.">
        <title>Expanding the biotechnology potential of lactobacilli through comparative genomics of 213 strains and associated genera.</title>
        <authorList>
            <person name="Sun Z."/>
            <person name="Harris H.M."/>
            <person name="McCann A."/>
            <person name="Guo C."/>
            <person name="Argimon S."/>
            <person name="Zhang W."/>
            <person name="Yang X."/>
            <person name="Jeffery I.B."/>
            <person name="Cooney J.C."/>
            <person name="Kagawa T.F."/>
            <person name="Liu W."/>
            <person name="Song Y."/>
            <person name="Salvetti E."/>
            <person name="Wrobel A."/>
            <person name="Rasinkangas P."/>
            <person name="Parkhill J."/>
            <person name="Rea M.C."/>
            <person name="O'Sullivan O."/>
            <person name="Ritari J."/>
            <person name="Douillard F.P."/>
            <person name="Paul Ross R."/>
            <person name="Yang R."/>
            <person name="Briner A.E."/>
            <person name="Felis G.E."/>
            <person name="de Vos W.M."/>
            <person name="Barrangou R."/>
            <person name="Klaenhammer T.R."/>
            <person name="Caufield P.W."/>
            <person name="Cui Y."/>
            <person name="Zhang H."/>
            <person name="O'Toole P.W."/>
        </authorList>
    </citation>
    <scope>NUCLEOTIDE SEQUENCE [LARGE SCALE GENOMIC DNA]</scope>
    <source>
        <strain evidence="5 6">DSM 6035</strain>
    </source>
</reference>
<dbReference type="PANTHER" id="PTHR30146">
    <property type="entry name" value="LACI-RELATED TRANSCRIPTIONAL REPRESSOR"/>
    <property type="match status" value="1"/>
</dbReference>
<dbReference type="InterPro" id="IPR000524">
    <property type="entry name" value="Tscrpt_reg_HTH_GntR"/>
</dbReference>
<dbReference type="GO" id="GO:0003700">
    <property type="term" value="F:DNA-binding transcription factor activity"/>
    <property type="evidence" value="ECO:0007669"/>
    <property type="project" value="InterPro"/>
</dbReference>
<dbReference type="STRING" id="1423782.FD32_GL000318"/>
<evidence type="ECO:0000259" key="4">
    <source>
        <dbReference type="PROSITE" id="PS50949"/>
    </source>
</evidence>
<protein>
    <submittedName>
        <fullName evidence="5">Arabinose metabolism transcriptional repressor</fullName>
    </submittedName>
</protein>
<dbReference type="InterPro" id="IPR036390">
    <property type="entry name" value="WH_DNA-bd_sf"/>
</dbReference>
<dbReference type="SUPFAM" id="SSF53822">
    <property type="entry name" value="Periplasmic binding protein-like I"/>
    <property type="match status" value="1"/>
</dbReference>
<dbReference type="Pfam" id="PF00392">
    <property type="entry name" value="GntR"/>
    <property type="match status" value="1"/>
</dbReference>
<evidence type="ECO:0000256" key="3">
    <source>
        <dbReference type="ARBA" id="ARBA00023163"/>
    </source>
</evidence>
<dbReference type="PATRIC" id="fig|1423782.4.peg.325"/>
<dbReference type="OrthoDB" id="9813468at2"/>
<dbReference type="CDD" id="cd07377">
    <property type="entry name" value="WHTH_GntR"/>
    <property type="match status" value="1"/>
</dbReference>
<evidence type="ECO:0000313" key="6">
    <source>
        <dbReference type="Proteomes" id="UP000051412"/>
    </source>
</evidence>
<dbReference type="AlphaFoldDB" id="A0A0R1XFI8"/>
<evidence type="ECO:0000256" key="1">
    <source>
        <dbReference type="ARBA" id="ARBA00023015"/>
    </source>
</evidence>
<keyword evidence="2" id="KW-0238">DNA-binding</keyword>
<keyword evidence="6" id="KW-1185">Reference proteome</keyword>
<dbReference type="InterPro" id="IPR033532">
    <property type="entry name" value="AraR_ligand_bind_dom"/>
</dbReference>
<dbReference type="EMBL" id="AZGM01000076">
    <property type="protein sequence ID" value="KRM26729.1"/>
    <property type="molecule type" value="Genomic_DNA"/>
</dbReference>
<dbReference type="Gene3D" id="3.40.50.2300">
    <property type="match status" value="2"/>
</dbReference>
<dbReference type="SUPFAM" id="SSF46785">
    <property type="entry name" value="Winged helix' DNA-binding domain"/>
    <property type="match status" value="1"/>
</dbReference>
<dbReference type="Gene3D" id="1.10.10.10">
    <property type="entry name" value="Winged helix-like DNA-binding domain superfamily/Winged helix DNA-binding domain"/>
    <property type="match status" value="1"/>
</dbReference>
<dbReference type="InterPro" id="IPR036388">
    <property type="entry name" value="WH-like_DNA-bd_sf"/>
</dbReference>
<sequence length="359" mass="40716">MATKYETVKEKIRQKINSGHYEKGTQLPTESALMAEYNVSRYTIRRAMGELENEHYIYRIQGGGMYVDDWQATPDKPVNRKVIGVVTTHLADYIFPSIISGIDRVISSHGYSVLLSNTHNDQQQERVSLQRMLNSKVDGLILEPTQSARPNPNQDLYQQIEDSHIPAIFINAHYDNSSLPYIDIDDRATEMKLVNSLFDNGHQRILGVFKIDDMQGVGRMQGFLDAYTAHPDFTLLSNVIMYQSTDDVAQIFDKIAQYMRSDDRPTAIACYNDELAIQVMDVIRSLGMAIPEDVSIIGFDDYLLSDYVMPGLTTAVHPKNKMGVDAGQMILKLIKGEKVKPIIYHPEIIHRQSVKKITN</sequence>
<dbReference type="PRINTS" id="PR00035">
    <property type="entry name" value="HTHGNTR"/>
</dbReference>
<dbReference type="CDD" id="cd01541">
    <property type="entry name" value="PBP1_AraR"/>
    <property type="match status" value="1"/>
</dbReference>
<dbReference type="InterPro" id="IPR028082">
    <property type="entry name" value="Peripla_BP_I"/>
</dbReference>
<dbReference type="RefSeq" id="WP_047769820.1">
    <property type="nucleotide sequence ID" value="NZ_AZGM01000076.1"/>
</dbReference>
<dbReference type="PANTHER" id="PTHR30146:SF150">
    <property type="entry name" value="ARABINOSE METABOLISM TRANSCRIPTIONAL REPRESSOR"/>
    <property type="match status" value="1"/>
</dbReference>
<dbReference type="GO" id="GO:0000976">
    <property type="term" value="F:transcription cis-regulatory region binding"/>
    <property type="evidence" value="ECO:0007669"/>
    <property type="project" value="TreeGrafter"/>
</dbReference>
<feature type="domain" description="HTH gntR-type" evidence="4">
    <location>
        <begin position="2"/>
        <end position="70"/>
    </location>
</feature>
<dbReference type="InterPro" id="IPR046335">
    <property type="entry name" value="LacI/GalR-like_sensor"/>
</dbReference>
<dbReference type="Pfam" id="PF13377">
    <property type="entry name" value="Peripla_BP_3"/>
    <property type="match status" value="1"/>
</dbReference>
<dbReference type="SMART" id="SM00345">
    <property type="entry name" value="HTH_GNTR"/>
    <property type="match status" value="1"/>
</dbReference>